<dbReference type="EMBL" id="SKBN01000138">
    <property type="protein sequence ID" value="TGJ82187.1"/>
    <property type="molecule type" value="Genomic_DNA"/>
</dbReference>
<feature type="transmembrane region" description="Helical" evidence="1">
    <location>
        <begin position="104"/>
        <end position="127"/>
    </location>
</feature>
<dbReference type="OrthoDB" id="5553410at2759"/>
<feature type="domain" description="DUF2470" evidence="2">
    <location>
        <begin position="8"/>
        <end position="80"/>
    </location>
</feature>
<dbReference type="PANTHER" id="PTHR37783">
    <property type="entry name" value="MEMBRANE PROTEIN, PUTATIVE (AFU_ORTHOLOGUE AFUA_1G04315)-RELATED"/>
    <property type="match status" value="1"/>
</dbReference>
<dbReference type="Gene3D" id="3.20.180.10">
    <property type="entry name" value="PNP-oxidase-like"/>
    <property type="match status" value="1"/>
</dbReference>
<keyword evidence="1" id="KW-0812">Transmembrane</keyword>
<evidence type="ECO:0000313" key="3">
    <source>
        <dbReference type="EMBL" id="TGJ82187.1"/>
    </source>
</evidence>
<sequence length="221" mass="24150">MATSDPKPRIMAHMNKEHGADLKRYLQAFNGLSSSAASGAQLTDLALDTLTIKSASGVHDVRISPPMKSFADARVRLVEMAERSQAKLGLSDIRIDRFLGPRGGGLVSFVGVAFYFVSAAALAAGLIRPGTAAWTILDAYFPYGATTFVWLVKAIAGPVAVIHITEAWWMANGRLAKYGVEAGSALWFKWVLETFMEGYPVFVRFDELVQEERKKKDAAKH</sequence>
<proteinExistence type="predicted"/>
<dbReference type="Pfam" id="PF10615">
    <property type="entry name" value="DUF2470"/>
    <property type="match status" value="1"/>
</dbReference>
<keyword evidence="1" id="KW-0472">Membrane</keyword>
<evidence type="ECO:0000256" key="1">
    <source>
        <dbReference type="SAM" id="Phobius"/>
    </source>
</evidence>
<keyword evidence="1" id="KW-1133">Transmembrane helix</keyword>
<accession>A0A4Z0YFT4</accession>
<feature type="transmembrane region" description="Helical" evidence="1">
    <location>
        <begin position="147"/>
        <end position="169"/>
    </location>
</feature>
<name>A0A4Z0YFT4_9PEZI</name>
<comment type="caution">
    <text evidence="3">The sequence shown here is derived from an EMBL/GenBank/DDBJ whole genome shotgun (WGS) entry which is preliminary data.</text>
</comment>
<evidence type="ECO:0000313" key="4">
    <source>
        <dbReference type="Proteomes" id="UP000297716"/>
    </source>
</evidence>
<dbReference type="InterPro" id="IPR037119">
    <property type="entry name" value="Haem_oxidase_HugZ-like_sf"/>
</dbReference>
<dbReference type="PANTHER" id="PTHR37783:SF1">
    <property type="entry name" value="MEMBRANE PROTEIN, PUTATIVE (AFU_ORTHOLOGUE AFUA_1G04315)-RELATED"/>
    <property type="match status" value="1"/>
</dbReference>
<dbReference type="InterPro" id="IPR019595">
    <property type="entry name" value="DUF2470"/>
</dbReference>
<keyword evidence="4" id="KW-1185">Reference proteome</keyword>
<reference evidence="3 4" key="1">
    <citation type="submission" date="2019-03" db="EMBL/GenBank/DDBJ databases">
        <title>Draft genome sequence of Xylaria hypoxylon DSM 108379, a ubiquitous saprotrophic-parasitic fungi on hardwood.</title>
        <authorList>
            <person name="Buettner E."/>
            <person name="Leonhardt S."/>
            <person name="Gebauer A.M."/>
            <person name="Liers C."/>
            <person name="Hofrichter M."/>
            <person name="Kellner H."/>
        </authorList>
    </citation>
    <scope>NUCLEOTIDE SEQUENCE [LARGE SCALE GENOMIC DNA]</scope>
    <source>
        <strain evidence="3 4">DSM 108379</strain>
    </source>
</reference>
<dbReference type="AlphaFoldDB" id="A0A4Z0YFT4"/>
<organism evidence="3 4">
    <name type="scientific">Xylaria hypoxylon</name>
    <dbReference type="NCBI Taxonomy" id="37992"/>
    <lineage>
        <taxon>Eukaryota</taxon>
        <taxon>Fungi</taxon>
        <taxon>Dikarya</taxon>
        <taxon>Ascomycota</taxon>
        <taxon>Pezizomycotina</taxon>
        <taxon>Sordariomycetes</taxon>
        <taxon>Xylariomycetidae</taxon>
        <taxon>Xylariales</taxon>
        <taxon>Xylariaceae</taxon>
        <taxon>Xylaria</taxon>
    </lineage>
</organism>
<dbReference type="Proteomes" id="UP000297716">
    <property type="component" value="Unassembled WGS sequence"/>
</dbReference>
<evidence type="ECO:0000259" key="2">
    <source>
        <dbReference type="Pfam" id="PF10615"/>
    </source>
</evidence>
<protein>
    <recommendedName>
        <fullName evidence="2">DUF2470 domain-containing protein</fullName>
    </recommendedName>
</protein>
<gene>
    <name evidence="3" type="ORF">E0Z10_g6588</name>
</gene>